<organism evidence="2 3">
    <name type="scientific">Sorangium cellulosum (strain So ce56)</name>
    <name type="common">Polyangium cellulosum (strain So ce56)</name>
    <dbReference type="NCBI Taxonomy" id="448385"/>
    <lineage>
        <taxon>Bacteria</taxon>
        <taxon>Pseudomonadati</taxon>
        <taxon>Myxococcota</taxon>
        <taxon>Polyangia</taxon>
        <taxon>Polyangiales</taxon>
        <taxon>Polyangiaceae</taxon>
        <taxon>Sorangium</taxon>
    </lineage>
</organism>
<dbReference type="STRING" id="448385.sce7088"/>
<name>A9ER40_SORC5</name>
<dbReference type="Proteomes" id="UP000002139">
    <property type="component" value="Chromosome"/>
</dbReference>
<dbReference type="RefSeq" id="WP_012239696.1">
    <property type="nucleotide sequence ID" value="NC_010162.1"/>
</dbReference>
<keyword evidence="1" id="KW-0472">Membrane</keyword>
<gene>
    <name evidence="2" type="ordered locus">sce7088</name>
</gene>
<evidence type="ECO:0000313" key="3">
    <source>
        <dbReference type="Proteomes" id="UP000002139"/>
    </source>
</evidence>
<keyword evidence="1" id="KW-0812">Transmembrane</keyword>
<keyword evidence="3" id="KW-1185">Reference proteome</keyword>
<protein>
    <recommendedName>
        <fullName evidence="4">Mercury ion transport protein</fullName>
    </recommendedName>
</protein>
<accession>A9ER40</accession>
<proteinExistence type="predicted"/>
<dbReference type="AlphaFoldDB" id="A9ER40"/>
<evidence type="ECO:0008006" key="4">
    <source>
        <dbReference type="Google" id="ProtNLM"/>
    </source>
</evidence>
<feature type="transmembrane region" description="Helical" evidence="1">
    <location>
        <begin position="20"/>
        <end position="41"/>
    </location>
</feature>
<dbReference type="BioCyc" id="SCEL448385:SCE_RS36350-MONOMER"/>
<evidence type="ECO:0000256" key="1">
    <source>
        <dbReference type="SAM" id="Phobius"/>
    </source>
</evidence>
<sequence>MSTPTVHTSEPILSKRHLRLAGVAAFIGCAVCCAIPLLAAAGLGSGAIATLSSVFRPGSEFLVGGSVFVVALGVMAARRWFKRSDASGCGPACKVDGSCCDRGAATRSA</sequence>
<dbReference type="HOGENOM" id="CLU_2182228_0_0_7"/>
<keyword evidence="1" id="KW-1133">Transmembrane helix</keyword>
<evidence type="ECO:0000313" key="2">
    <source>
        <dbReference type="EMBL" id="CAN97257.1"/>
    </source>
</evidence>
<reference evidence="2 3" key="1">
    <citation type="journal article" date="2007" name="Nat. Biotechnol.">
        <title>Complete genome sequence of the myxobacterium Sorangium cellulosum.</title>
        <authorList>
            <person name="Schneiker S."/>
            <person name="Perlova O."/>
            <person name="Kaiser O."/>
            <person name="Gerth K."/>
            <person name="Alici A."/>
            <person name="Altmeyer M.O."/>
            <person name="Bartels D."/>
            <person name="Bekel T."/>
            <person name="Beyer S."/>
            <person name="Bode E."/>
            <person name="Bode H.B."/>
            <person name="Bolten C.J."/>
            <person name="Choudhuri J.V."/>
            <person name="Doss S."/>
            <person name="Elnakady Y.A."/>
            <person name="Frank B."/>
            <person name="Gaigalat L."/>
            <person name="Goesmann A."/>
            <person name="Groeger C."/>
            <person name="Gross F."/>
            <person name="Jelsbak L."/>
            <person name="Jelsbak L."/>
            <person name="Kalinowski J."/>
            <person name="Kegler C."/>
            <person name="Knauber T."/>
            <person name="Konietzny S."/>
            <person name="Kopp M."/>
            <person name="Krause L."/>
            <person name="Krug D."/>
            <person name="Linke B."/>
            <person name="Mahmud T."/>
            <person name="Martinez-Arias R."/>
            <person name="McHardy A.C."/>
            <person name="Merai M."/>
            <person name="Meyer F."/>
            <person name="Mormann S."/>
            <person name="Munoz-Dorado J."/>
            <person name="Perez J."/>
            <person name="Pradella S."/>
            <person name="Rachid S."/>
            <person name="Raddatz G."/>
            <person name="Rosenau F."/>
            <person name="Rueckert C."/>
            <person name="Sasse F."/>
            <person name="Scharfe M."/>
            <person name="Schuster S.C."/>
            <person name="Suen G."/>
            <person name="Treuner-Lange A."/>
            <person name="Velicer G.J."/>
            <person name="Vorholter F.-J."/>
            <person name="Weissman K.J."/>
            <person name="Welch R.D."/>
            <person name="Wenzel S.C."/>
            <person name="Whitworth D.E."/>
            <person name="Wilhelm S."/>
            <person name="Wittmann C."/>
            <person name="Bloecker H."/>
            <person name="Puehler A."/>
            <person name="Mueller R."/>
        </authorList>
    </citation>
    <scope>NUCLEOTIDE SEQUENCE [LARGE SCALE GENOMIC DNA]</scope>
    <source>
        <strain evidence="3">So ce56</strain>
    </source>
</reference>
<dbReference type="KEGG" id="scl:sce7088"/>
<feature type="transmembrane region" description="Helical" evidence="1">
    <location>
        <begin position="61"/>
        <end position="77"/>
    </location>
</feature>
<dbReference type="EMBL" id="AM746676">
    <property type="protein sequence ID" value="CAN97257.1"/>
    <property type="molecule type" value="Genomic_DNA"/>
</dbReference>